<comment type="caution">
    <text evidence="1">The sequence shown here is derived from an EMBL/GenBank/DDBJ whole genome shotgun (WGS) entry which is preliminary data.</text>
</comment>
<protein>
    <recommendedName>
        <fullName evidence="3">Stage II sporulation protein R</fullName>
    </recommendedName>
</protein>
<accession>R7B3I5</accession>
<dbReference type="InterPro" id="IPR014202">
    <property type="entry name" value="Spore_II_R"/>
</dbReference>
<evidence type="ECO:0008006" key="3">
    <source>
        <dbReference type="Google" id="ProtNLM"/>
    </source>
</evidence>
<gene>
    <name evidence="1" type="ORF">BN656_02218</name>
</gene>
<reference evidence="1" key="1">
    <citation type="submission" date="2012-11" db="EMBL/GenBank/DDBJ databases">
        <title>Dependencies among metagenomic species, viruses, plasmids and units of genetic variation.</title>
        <authorList>
            <person name="Nielsen H.B."/>
            <person name="Almeida M."/>
            <person name="Juncker A.S."/>
            <person name="Rasmussen S."/>
            <person name="Li J."/>
            <person name="Sunagawa S."/>
            <person name="Plichta D."/>
            <person name="Gautier L."/>
            <person name="Le Chatelier E."/>
            <person name="Peletier E."/>
            <person name="Bonde I."/>
            <person name="Nielsen T."/>
            <person name="Manichanh C."/>
            <person name="Arumugam M."/>
            <person name="Batto J."/>
            <person name="Santos M.B.Q.D."/>
            <person name="Blom N."/>
            <person name="Borruel N."/>
            <person name="Burgdorf K.S."/>
            <person name="Boumezbeur F."/>
            <person name="Casellas F."/>
            <person name="Dore J."/>
            <person name="Guarner F."/>
            <person name="Hansen T."/>
            <person name="Hildebrand F."/>
            <person name="Kaas R.S."/>
            <person name="Kennedy S."/>
            <person name="Kristiansen K."/>
            <person name="Kultima J.R."/>
            <person name="Leonard P."/>
            <person name="Levenez F."/>
            <person name="Lund O."/>
            <person name="Moumen B."/>
            <person name="Le Paslier D."/>
            <person name="Pons N."/>
            <person name="Pedersen O."/>
            <person name="Prifti E."/>
            <person name="Qin J."/>
            <person name="Raes J."/>
            <person name="Tap J."/>
            <person name="Tims S."/>
            <person name="Ussery D.W."/>
            <person name="Yamada T."/>
            <person name="MetaHit consortium"/>
            <person name="Renault P."/>
            <person name="Sicheritz-Ponten T."/>
            <person name="Bork P."/>
            <person name="Wang J."/>
            <person name="Brunak S."/>
            <person name="Ehrlich S.D."/>
        </authorList>
    </citation>
    <scope>NUCLEOTIDE SEQUENCE [LARGE SCALE GENOMIC DNA]</scope>
</reference>
<evidence type="ECO:0000313" key="1">
    <source>
        <dbReference type="EMBL" id="CDD58762.1"/>
    </source>
</evidence>
<dbReference type="EMBL" id="CBHH010000059">
    <property type="protein sequence ID" value="CDD58762.1"/>
    <property type="molecule type" value="Genomic_DNA"/>
</dbReference>
<evidence type="ECO:0000313" key="2">
    <source>
        <dbReference type="Proteomes" id="UP000018141"/>
    </source>
</evidence>
<dbReference type="NCBIfam" id="TIGR02837">
    <property type="entry name" value="spore_II_R"/>
    <property type="match status" value="1"/>
</dbReference>
<organism evidence="1 2">
    <name type="scientific">Bacteroides pectinophilus CAG:437</name>
    <dbReference type="NCBI Taxonomy" id="1263051"/>
    <lineage>
        <taxon>Bacteria</taxon>
        <taxon>Bacillati</taxon>
        <taxon>Bacillota</taxon>
        <taxon>Clostridia</taxon>
        <taxon>Eubacteriales</taxon>
    </lineage>
</organism>
<sequence length="223" mass="25043">MKNCIFKNIYIKSKNITLTAVVLAAVCVMCITSVMAVRAAGRIRMQEHIAGELVRFHVRANSDTCEDQTLKLKVRDAVIDYLAPLLAGSESVEQSKRIIAGNTGNIITVAQTVVADSGMNYKVNAYFTTEHFPTRNYGDITLPAGIYDAYRIDIGSAGGHNWWCVLYPPLCFEDETHAVMSEDAEEYLKDELTPKEYELITNDNGRKVTVRFRLLKFLNGYME</sequence>
<proteinExistence type="predicted"/>
<dbReference type="Proteomes" id="UP000018141">
    <property type="component" value="Unassembled WGS sequence"/>
</dbReference>
<name>R7B3I5_9FIRM</name>
<dbReference type="AlphaFoldDB" id="R7B3I5"/>
<dbReference type="Pfam" id="PF09551">
    <property type="entry name" value="Spore_II_R"/>
    <property type="match status" value="1"/>
</dbReference>